<dbReference type="InterPro" id="IPR015425">
    <property type="entry name" value="FH2_Formin"/>
</dbReference>
<dbReference type="KEGG" id="rsz:108852945"/>
<dbReference type="Proteomes" id="UP000504610">
    <property type="component" value="Chromosome 7"/>
</dbReference>
<gene>
    <name evidence="8" type="primary">LOC108852945</name>
</gene>
<evidence type="ECO:0000256" key="5">
    <source>
        <dbReference type="SAM" id="SignalP"/>
    </source>
</evidence>
<dbReference type="InterPro" id="IPR027643">
    <property type="entry name" value="Formin-like_plant"/>
</dbReference>
<evidence type="ECO:0000313" key="8">
    <source>
        <dbReference type="RefSeq" id="XP_018481917.1"/>
    </source>
</evidence>
<evidence type="ECO:0000259" key="6">
    <source>
        <dbReference type="PROSITE" id="PS51444"/>
    </source>
</evidence>
<dbReference type="PANTHER" id="PTHR23213:SF379">
    <property type="entry name" value="FORMIN-LIKE PROTEIN"/>
    <property type="match status" value="1"/>
</dbReference>
<dbReference type="PANTHER" id="PTHR23213">
    <property type="entry name" value="FORMIN-RELATED"/>
    <property type="match status" value="1"/>
</dbReference>
<evidence type="ECO:0000256" key="2">
    <source>
        <dbReference type="RuleBase" id="RU361260"/>
    </source>
</evidence>
<sequence>MGRLTKAFLTISLLLLVCVSVEIIARDGANGLRSSISEEAHGGDVAEQTWIHCRKGVKDKNKECIVYISREAAAAAANGYVKLSVLTGRNIGSRGKTGYRHWFGPLLDSTTSYPRRKLISKKKKFTVSAPNFVLGPAPGPAPTSPSYDRTPSTSSSHSPVESPDESNSAPVKRKPSVVAPSQSPPPQAKKYDILIELIIAVASTAVLTFVLVALLFLCCFRRNRGPRDGPRDEGQFLHLAALSPGSNETSPAVANPSRRFFSAVSKKKSFLSRMSLKRSGHDQFPTAPASTSSGNHPPLKLPPGRSAAPPPPADPAPPPPQPPPPPPPKSKPPPPPPKRVRPPPAPPKGTAPKRQGHSLSGDASDVDSETGAPKTKLKPFFWDKMANPDQKMVWHEISAGSFQFNEEAMESLFGYNDGNKNKNGQRGESSKDSAVQYIQIIDPRKAQNLSILLRALNVTTEEVVDAIKEGNELPVELLQTLLKMAPTTEEELKLRLYSGDVNLLGPAERFLKILVDIPFAFKRIESLLFMISLQEEVSGIKESLSTLEVACKKLRNSRLFLKLLEAVLKTGNRMNVGTFRGDAQAFKLDTLLKLSDVKGTDGKTTLLNFVVLEIIRSEGVRALRLQSKSFSSVKTEDNNSTDSSPQSVERYRSTGLQVVSGLTTELEDVKRAAIIDADELAATLTNLSGSLTSAREFLKSMEEESDFEKALAGFIERADGDIKWLKEEEKRIMALVKSSADYFHGKSAKNEGLRLFAIVRDFLVMLEKVCSQVKETTTTTKTRNHSGKKETEVLQPSTDNIQQRLFPAIAERRDDSSDDSDDE</sequence>
<feature type="compositionally biased region" description="Low complexity" evidence="3">
    <location>
        <begin position="144"/>
        <end position="161"/>
    </location>
</feature>
<accession>A0A6J0NB15</accession>
<feature type="signal peptide" evidence="5">
    <location>
        <begin position="1"/>
        <end position="20"/>
    </location>
</feature>
<dbReference type="PROSITE" id="PS51444">
    <property type="entry name" value="FH2"/>
    <property type="match status" value="1"/>
</dbReference>
<dbReference type="GO" id="GO:0051015">
    <property type="term" value="F:actin filament binding"/>
    <property type="evidence" value="ECO:0007669"/>
    <property type="project" value="InterPro"/>
</dbReference>
<evidence type="ECO:0000256" key="1">
    <source>
        <dbReference type="ARBA" id="ARBA00025793"/>
    </source>
</evidence>
<feature type="chain" id="PRO_5026869527" description="Formin-like protein" evidence="5">
    <location>
        <begin position="21"/>
        <end position="823"/>
    </location>
</feature>
<feature type="region of interest" description="Disordered" evidence="3">
    <location>
        <begin position="778"/>
        <end position="801"/>
    </location>
</feature>
<keyword evidence="4" id="KW-0472">Membrane</keyword>
<keyword evidence="4" id="KW-0812">Transmembrane</keyword>
<reference evidence="7" key="1">
    <citation type="journal article" date="2019" name="Database">
        <title>The radish genome database (RadishGD): an integrated information resource for radish genomics.</title>
        <authorList>
            <person name="Yu H.J."/>
            <person name="Baek S."/>
            <person name="Lee Y.J."/>
            <person name="Cho A."/>
            <person name="Mun J.H."/>
        </authorList>
    </citation>
    <scope>NUCLEOTIDE SEQUENCE [LARGE SCALE GENOMIC DNA]</scope>
    <source>
        <strain evidence="7">cv. WK10039</strain>
    </source>
</reference>
<dbReference type="SUPFAM" id="SSF101447">
    <property type="entry name" value="Formin homology 2 domain (FH2 domain)"/>
    <property type="match status" value="1"/>
</dbReference>
<evidence type="ECO:0000256" key="3">
    <source>
        <dbReference type="SAM" id="MobiDB-lite"/>
    </source>
</evidence>
<feature type="domain" description="FH2" evidence="6">
    <location>
        <begin position="367"/>
        <end position="792"/>
    </location>
</feature>
<feature type="compositionally biased region" description="Pro residues" evidence="3">
    <location>
        <begin position="308"/>
        <end position="349"/>
    </location>
</feature>
<dbReference type="GO" id="GO:0045010">
    <property type="term" value="P:actin nucleation"/>
    <property type="evidence" value="ECO:0007669"/>
    <property type="project" value="InterPro"/>
</dbReference>
<evidence type="ECO:0000256" key="4">
    <source>
        <dbReference type="SAM" id="Phobius"/>
    </source>
</evidence>
<reference evidence="8" key="2">
    <citation type="submission" date="2025-08" db="UniProtKB">
        <authorList>
            <consortium name="RefSeq"/>
        </authorList>
    </citation>
    <scope>IDENTIFICATION</scope>
    <source>
        <tissue evidence="8">Leaf</tissue>
    </source>
</reference>
<feature type="transmembrane region" description="Helical" evidence="4">
    <location>
        <begin position="193"/>
        <end position="217"/>
    </location>
</feature>
<protein>
    <recommendedName>
        <fullName evidence="2">Formin-like protein</fullName>
    </recommendedName>
</protein>
<comment type="similarity">
    <text evidence="1">Belongs to the formin-like family. Class-I subfamily.</text>
</comment>
<dbReference type="InterPro" id="IPR042201">
    <property type="entry name" value="FH2_Formin_sf"/>
</dbReference>
<dbReference type="GeneID" id="108852945"/>
<dbReference type="Pfam" id="PF02181">
    <property type="entry name" value="FH2"/>
    <property type="match status" value="1"/>
</dbReference>
<dbReference type="RefSeq" id="XP_018481917.1">
    <property type="nucleotide sequence ID" value="XM_018626415.2"/>
</dbReference>
<keyword evidence="4" id="KW-1133">Transmembrane helix</keyword>
<dbReference type="AlphaFoldDB" id="A0A6J0NB15"/>
<keyword evidence="7" id="KW-1185">Reference proteome</keyword>
<evidence type="ECO:0000313" key="7">
    <source>
        <dbReference type="Proteomes" id="UP000504610"/>
    </source>
</evidence>
<keyword evidence="5" id="KW-0732">Signal</keyword>
<feature type="region of interest" description="Disordered" evidence="3">
    <location>
        <begin position="277"/>
        <end position="375"/>
    </location>
</feature>
<feature type="region of interest" description="Disordered" evidence="3">
    <location>
        <begin position="136"/>
        <end position="186"/>
    </location>
</feature>
<dbReference type="OrthoDB" id="1668162at2759"/>
<dbReference type="SMART" id="SM00498">
    <property type="entry name" value="FH2"/>
    <property type="match status" value="1"/>
</dbReference>
<dbReference type="Gene3D" id="1.20.58.2220">
    <property type="entry name" value="Formin, FH2 domain"/>
    <property type="match status" value="1"/>
</dbReference>
<proteinExistence type="inferred from homology"/>
<dbReference type="PRINTS" id="PR01217">
    <property type="entry name" value="PRICHEXTENSN"/>
</dbReference>
<organism evidence="7 8">
    <name type="scientific">Raphanus sativus</name>
    <name type="common">Radish</name>
    <name type="synonym">Raphanus raphanistrum var. sativus</name>
    <dbReference type="NCBI Taxonomy" id="3726"/>
    <lineage>
        <taxon>Eukaryota</taxon>
        <taxon>Viridiplantae</taxon>
        <taxon>Streptophyta</taxon>
        <taxon>Embryophyta</taxon>
        <taxon>Tracheophyta</taxon>
        <taxon>Spermatophyta</taxon>
        <taxon>Magnoliopsida</taxon>
        <taxon>eudicotyledons</taxon>
        <taxon>Gunneridae</taxon>
        <taxon>Pentapetalae</taxon>
        <taxon>rosids</taxon>
        <taxon>malvids</taxon>
        <taxon>Brassicales</taxon>
        <taxon>Brassicaceae</taxon>
        <taxon>Brassiceae</taxon>
        <taxon>Raphanus</taxon>
    </lineage>
</organism>
<name>A0A6J0NB15_RAPSA</name>